<keyword evidence="7" id="KW-0376">Hydrogen peroxide</keyword>
<dbReference type="InterPro" id="IPR010582">
    <property type="entry name" value="Catalase_immune_responsive"/>
</dbReference>
<evidence type="ECO:0000256" key="2">
    <source>
        <dbReference type="ARBA" id="ARBA00022559"/>
    </source>
</evidence>
<feature type="signal peptide" evidence="8">
    <location>
        <begin position="1"/>
        <end position="19"/>
    </location>
</feature>
<keyword evidence="3" id="KW-0349">Heme</keyword>
<dbReference type="PANTHER" id="PTHR11465:SF9">
    <property type="entry name" value="CATALASE"/>
    <property type="match status" value="1"/>
</dbReference>
<accession>A0ABR3ID00</accession>
<proteinExistence type="inferred from homology"/>
<dbReference type="InterPro" id="IPR018028">
    <property type="entry name" value="Catalase"/>
</dbReference>
<feature type="domain" description="Catalase core" evidence="9">
    <location>
        <begin position="49"/>
        <end position="427"/>
    </location>
</feature>
<dbReference type="InterPro" id="IPR011614">
    <property type="entry name" value="Catalase_core"/>
</dbReference>
<name>A0ABR3ID00_LOXSC</name>
<dbReference type="SUPFAM" id="SSF56634">
    <property type="entry name" value="Heme-dependent catalase-like"/>
    <property type="match status" value="1"/>
</dbReference>
<comment type="similarity">
    <text evidence="1">Belongs to the catalase family.</text>
</comment>
<keyword evidence="4" id="KW-0479">Metal-binding</keyword>
<dbReference type="Pfam" id="PF06628">
    <property type="entry name" value="Catalase-rel"/>
    <property type="match status" value="1"/>
</dbReference>
<evidence type="ECO:0000313" key="10">
    <source>
        <dbReference type="EMBL" id="KAL0894148.1"/>
    </source>
</evidence>
<evidence type="ECO:0000256" key="4">
    <source>
        <dbReference type="ARBA" id="ARBA00022723"/>
    </source>
</evidence>
<protein>
    <recommendedName>
        <fullName evidence="9">Catalase core domain-containing protein</fullName>
    </recommendedName>
</protein>
<dbReference type="PROSITE" id="PS51402">
    <property type="entry name" value="CATALASE_3"/>
    <property type="match status" value="1"/>
</dbReference>
<keyword evidence="8" id="KW-0732">Signal</keyword>
<dbReference type="PRINTS" id="PR00067">
    <property type="entry name" value="CATALASE"/>
</dbReference>
<evidence type="ECO:0000256" key="7">
    <source>
        <dbReference type="ARBA" id="ARBA00023324"/>
    </source>
</evidence>
<keyword evidence="11" id="KW-1185">Reference proteome</keyword>
<dbReference type="EMBL" id="JBEUOH010000005">
    <property type="protein sequence ID" value="KAL0894148.1"/>
    <property type="molecule type" value="Genomic_DNA"/>
</dbReference>
<dbReference type="PROSITE" id="PS51257">
    <property type="entry name" value="PROKAR_LIPOPROTEIN"/>
    <property type="match status" value="1"/>
</dbReference>
<dbReference type="Proteomes" id="UP001549920">
    <property type="component" value="Unassembled WGS sequence"/>
</dbReference>
<dbReference type="PANTHER" id="PTHR11465">
    <property type="entry name" value="CATALASE"/>
    <property type="match status" value="1"/>
</dbReference>
<evidence type="ECO:0000256" key="8">
    <source>
        <dbReference type="SAM" id="SignalP"/>
    </source>
</evidence>
<comment type="caution">
    <text evidence="10">The sequence shown here is derived from an EMBL/GenBank/DDBJ whole genome shotgun (WGS) entry which is preliminary data.</text>
</comment>
<dbReference type="Pfam" id="PF00199">
    <property type="entry name" value="Catalase"/>
    <property type="match status" value="1"/>
</dbReference>
<keyword evidence="6" id="KW-0408">Iron</keyword>
<evidence type="ECO:0000256" key="1">
    <source>
        <dbReference type="ARBA" id="ARBA00005329"/>
    </source>
</evidence>
<dbReference type="PIRSF" id="PIRSF038928">
    <property type="entry name" value="Catalase_clade1-3"/>
    <property type="match status" value="1"/>
</dbReference>
<gene>
    <name evidence="10" type="ORF">ABMA27_014181</name>
</gene>
<dbReference type="Gene3D" id="2.40.180.10">
    <property type="entry name" value="Catalase core domain"/>
    <property type="match status" value="1"/>
</dbReference>
<feature type="chain" id="PRO_5045831167" description="Catalase core domain-containing protein" evidence="8">
    <location>
        <begin position="20"/>
        <end position="510"/>
    </location>
</feature>
<evidence type="ECO:0000259" key="9">
    <source>
        <dbReference type="SMART" id="SM01060"/>
    </source>
</evidence>
<evidence type="ECO:0000256" key="3">
    <source>
        <dbReference type="ARBA" id="ARBA00022617"/>
    </source>
</evidence>
<evidence type="ECO:0000256" key="5">
    <source>
        <dbReference type="ARBA" id="ARBA00023002"/>
    </source>
</evidence>
<sequence>MKGIVACVFVCFVLTSVSCCENGNVTLQPAQRQLCEFKIKHPKPIGVLTTTAGRPVELRETVTVNSELISNEFLLDTMMHFDQERVPERVAHAKGTAAFGYFEVTHDISEYTKADVFNGIGRKTPLLVRFSTGIQSLGGPDVSREQKGLAIKFYTKDGNFDLLCLQTPVYFYTDPLYFNSLIHALKRNPNTNLFDETSKWDFIIQRPKVLHTHLWTQSDYGIATSYRNMDFFPIHTYELSNKKGNRYYVRFNFRTEQGLRNLSDVGIAEPSRDTDYYNRDLYNAIGNKSYPSWRLELDVMNSDEIRHLDYNPFDVSRQWKTGTYHTVQVGRLVLNKNPGNMFKVSELSAFNPGSLVPGIPGPVDFLFKSRRLFYRDTQNYRLRVNHNNIDVNQPLYAKTYTRDGLPPVNDNMRDAPNYYPNSFNGPEPVVDESQPWKRLIIFESNAVDLEPHSHFYNHVLTDDGQRQRLADVLAESLAAVTQPVQRKALKLLALVDKDLGKRVKAGLKKT</sequence>
<dbReference type="SMART" id="SM01060">
    <property type="entry name" value="Catalase"/>
    <property type="match status" value="1"/>
</dbReference>
<evidence type="ECO:0000313" key="11">
    <source>
        <dbReference type="Proteomes" id="UP001549920"/>
    </source>
</evidence>
<organism evidence="10 11">
    <name type="scientific">Loxostege sticticalis</name>
    <name type="common">Beet webworm moth</name>
    <dbReference type="NCBI Taxonomy" id="481309"/>
    <lineage>
        <taxon>Eukaryota</taxon>
        <taxon>Metazoa</taxon>
        <taxon>Ecdysozoa</taxon>
        <taxon>Arthropoda</taxon>
        <taxon>Hexapoda</taxon>
        <taxon>Insecta</taxon>
        <taxon>Pterygota</taxon>
        <taxon>Neoptera</taxon>
        <taxon>Endopterygota</taxon>
        <taxon>Lepidoptera</taxon>
        <taxon>Glossata</taxon>
        <taxon>Ditrysia</taxon>
        <taxon>Pyraloidea</taxon>
        <taxon>Crambidae</taxon>
        <taxon>Pyraustinae</taxon>
        <taxon>Loxostege</taxon>
    </lineage>
</organism>
<dbReference type="InterPro" id="IPR020835">
    <property type="entry name" value="Catalase_sf"/>
</dbReference>
<keyword evidence="5" id="KW-0560">Oxidoreductase</keyword>
<dbReference type="InterPro" id="IPR024711">
    <property type="entry name" value="Catalase_clade1/3"/>
</dbReference>
<evidence type="ECO:0000256" key="6">
    <source>
        <dbReference type="ARBA" id="ARBA00023004"/>
    </source>
</evidence>
<reference evidence="10 11" key="1">
    <citation type="submission" date="2024-06" db="EMBL/GenBank/DDBJ databases">
        <title>A chromosome-level genome assembly of beet webworm, Loxostege sticticalis.</title>
        <authorList>
            <person name="Zhang Y."/>
        </authorList>
    </citation>
    <scope>NUCLEOTIDE SEQUENCE [LARGE SCALE GENOMIC DNA]</scope>
    <source>
        <strain evidence="10">AQ026</strain>
        <tissue evidence="10">Whole body</tissue>
    </source>
</reference>
<keyword evidence="2" id="KW-0575">Peroxidase</keyword>